<gene>
    <name evidence="7" type="ORF">HDA35_003045</name>
</gene>
<evidence type="ECO:0000256" key="2">
    <source>
        <dbReference type="ARBA" id="ARBA00022525"/>
    </source>
</evidence>
<dbReference type="PANTHER" id="PTHR34512">
    <property type="entry name" value="CELL SURFACE PROTEIN"/>
    <property type="match status" value="1"/>
</dbReference>
<evidence type="ECO:0000256" key="4">
    <source>
        <dbReference type="SAM" id="SignalP"/>
    </source>
</evidence>
<feature type="signal peptide" evidence="4">
    <location>
        <begin position="1"/>
        <end position="25"/>
    </location>
</feature>
<dbReference type="Proteomes" id="UP000631553">
    <property type="component" value="Unassembled WGS sequence"/>
</dbReference>
<feature type="domain" description="Carbohydrate-binding module family 96" evidence="6">
    <location>
        <begin position="46"/>
        <end position="195"/>
    </location>
</feature>
<dbReference type="InterPro" id="IPR011047">
    <property type="entry name" value="Quinoprotein_ADH-like_sf"/>
</dbReference>
<dbReference type="InterPro" id="IPR055372">
    <property type="entry name" value="CBM96"/>
</dbReference>
<proteinExistence type="predicted"/>
<dbReference type="NCBIfam" id="NF033679">
    <property type="entry name" value="DNRLRE_dom"/>
    <property type="match status" value="1"/>
</dbReference>
<feature type="domain" description="Pyrrolo-quinoline quinone repeat" evidence="5">
    <location>
        <begin position="327"/>
        <end position="441"/>
    </location>
</feature>
<evidence type="ECO:0000259" key="5">
    <source>
        <dbReference type="Pfam" id="PF13360"/>
    </source>
</evidence>
<dbReference type="Gene3D" id="2.40.10.480">
    <property type="match status" value="1"/>
</dbReference>
<dbReference type="InterPro" id="IPR015943">
    <property type="entry name" value="WD40/YVTN_repeat-like_dom_sf"/>
</dbReference>
<dbReference type="PANTHER" id="PTHR34512:SF30">
    <property type="entry name" value="OUTER MEMBRANE PROTEIN ASSEMBLY FACTOR BAMB"/>
    <property type="match status" value="1"/>
</dbReference>
<comment type="caution">
    <text evidence="7">The sequence shown here is derived from an EMBL/GenBank/DDBJ whole genome shotgun (WGS) entry which is preliminary data.</text>
</comment>
<keyword evidence="8" id="KW-1185">Reference proteome</keyword>
<dbReference type="SMART" id="SM00564">
    <property type="entry name" value="PQQ"/>
    <property type="match status" value="3"/>
</dbReference>
<evidence type="ECO:0000256" key="3">
    <source>
        <dbReference type="ARBA" id="ARBA00022729"/>
    </source>
</evidence>
<evidence type="ECO:0000256" key="1">
    <source>
        <dbReference type="ARBA" id="ARBA00004613"/>
    </source>
</evidence>
<feature type="chain" id="PRO_5046915609" evidence="4">
    <location>
        <begin position="26"/>
        <end position="587"/>
    </location>
</feature>
<dbReference type="Pfam" id="PF24517">
    <property type="entry name" value="CBM96"/>
    <property type="match status" value="1"/>
</dbReference>
<dbReference type="SUPFAM" id="SSF50998">
    <property type="entry name" value="Quinoprotein alcohol dehydrogenase-like"/>
    <property type="match status" value="1"/>
</dbReference>
<sequence length="587" mass="62493">MWTFPRLLAAASSLLALVGATPAPAAPVGGPRSSSAPAPVGSSIRTVELPAQTDTWVMNRTYTSSQSGSTHLGVGTYDGSHVARSFVHFTTAQFTGRRIASARLRLHNYESLTCAGSAIRVAPAQASWSSSTLTWANQPAVDNTRSVATTAAYGYTGCSSAYVYFDVTSTVQRWADGYPNYGLRIAADEETSTTSWRRYRSADYASGDVALEPHLEVTYLPISSSATQFQINPGHTAAQTGESITPPLRLLWHRQNDLQPYAGSSQGQAPLIVGDLVFSLELQYQATVLSARRLADGSSLWQRVFPLDGYGWGSLAYAGGRLFALHESRVTAVSPDTGSVLWSSGVYLSTGGLGAATASVVVTGSQAFDAATGREVRRASIGDQWVYGGTLLDDAWYVRSTEHTRRYSLSTGEVVWEQPPAPLSSSEDPVVANGSYAIHTEYANDVNRMYVRRSADGVLVRTLSGSVPPALVNTTAFVGDGRSVSAVDLTTGAKRWSRTDLPEALAMSPVVANGHVYVATGEWDSGPSHLYVLREDTGAVVWSTAAPVPGCGFSLFFSYGNRLPSIAVASRRVIVPMKCGIAVYGPA</sequence>
<keyword evidence="3 4" id="KW-0732">Signal</keyword>
<dbReference type="Gene3D" id="2.130.10.10">
    <property type="entry name" value="YVTN repeat-like/Quinoprotein amine dehydrogenase"/>
    <property type="match status" value="1"/>
</dbReference>
<evidence type="ECO:0000313" key="8">
    <source>
        <dbReference type="Proteomes" id="UP000631553"/>
    </source>
</evidence>
<protein>
    <submittedName>
        <fullName evidence="7">Outer membrane protein assembly factor BamB</fullName>
    </submittedName>
</protein>
<reference evidence="7 8" key="1">
    <citation type="submission" date="2020-07" db="EMBL/GenBank/DDBJ databases">
        <title>Sequencing the genomes of 1000 actinobacteria strains.</title>
        <authorList>
            <person name="Klenk H.-P."/>
        </authorList>
    </citation>
    <scope>NUCLEOTIDE SEQUENCE [LARGE SCALE GENOMIC DNA]</scope>
    <source>
        <strain evidence="7 8">DSM 43814</strain>
    </source>
</reference>
<dbReference type="RefSeq" id="WP_179803357.1">
    <property type="nucleotide sequence ID" value="NZ_JACCCQ010000001.1"/>
</dbReference>
<dbReference type="InterPro" id="IPR002372">
    <property type="entry name" value="PQQ_rpt_dom"/>
</dbReference>
<feature type="domain" description="Pyrrolo-quinoline quinone repeat" evidence="5">
    <location>
        <begin position="463"/>
        <end position="549"/>
    </location>
</feature>
<name>A0ABX2RL19_9ACTN</name>
<keyword evidence="2" id="KW-0964">Secreted</keyword>
<dbReference type="InterPro" id="IPR018391">
    <property type="entry name" value="PQQ_b-propeller_rpt"/>
</dbReference>
<organism evidence="7 8">
    <name type="scientific">Micromonospora purpureochromogenes</name>
    <dbReference type="NCBI Taxonomy" id="47872"/>
    <lineage>
        <taxon>Bacteria</taxon>
        <taxon>Bacillati</taxon>
        <taxon>Actinomycetota</taxon>
        <taxon>Actinomycetes</taxon>
        <taxon>Micromonosporales</taxon>
        <taxon>Micromonosporaceae</taxon>
        <taxon>Micromonospora</taxon>
    </lineage>
</organism>
<evidence type="ECO:0000259" key="6">
    <source>
        <dbReference type="Pfam" id="PF24517"/>
    </source>
</evidence>
<dbReference type="EMBL" id="JACCCQ010000001">
    <property type="protein sequence ID" value="NYF57214.1"/>
    <property type="molecule type" value="Genomic_DNA"/>
</dbReference>
<evidence type="ECO:0000313" key="7">
    <source>
        <dbReference type="EMBL" id="NYF57214.1"/>
    </source>
</evidence>
<accession>A0ABX2RL19</accession>
<dbReference type="Pfam" id="PF13360">
    <property type="entry name" value="PQQ_2"/>
    <property type="match status" value="2"/>
</dbReference>
<comment type="subcellular location">
    <subcellularLocation>
        <location evidence="1">Secreted</location>
    </subcellularLocation>
</comment>